<evidence type="ECO:0000313" key="3">
    <source>
        <dbReference type="EMBL" id="MBP3944428.1"/>
    </source>
</evidence>
<keyword evidence="3" id="KW-0808">Transferase</keyword>
<dbReference type="PANTHER" id="PTHR34220:SF7">
    <property type="entry name" value="SENSOR HISTIDINE KINASE YPDA"/>
    <property type="match status" value="1"/>
</dbReference>
<dbReference type="Gene3D" id="3.30.565.10">
    <property type="entry name" value="Histidine kinase-like ATPase, C-terminal domain"/>
    <property type="match status" value="1"/>
</dbReference>
<dbReference type="EMBL" id="JAGKSB010000018">
    <property type="protein sequence ID" value="MBP3944428.1"/>
    <property type="molecule type" value="Genomic_DNA"/>
</dbReference>
<proteinExistence type="predicted"/>
<feature type="transmembrane region" description="Helical" evidence="1">
    <location>
        <begin position="117"/>
        <end position="136"/>
    </location>
</feature>
<feature type="transmembrane region" description="Helical" evidence="1">
    <location>
        <begin position="12"/>
        <end position="35"/>
    </location>
</feature>
<evidence type="ECO:0000259" key="2">
    <source>
        <dbReference type="Pfam" id="PF06580"/>
    </source>
</evidence>
<evidence type="ECO:0000313" key="4">
    <source>
        <dbReference type="Proteomes" id="UP000679691"/>
    </source>
</evidence>
<feature type="domain" description="Signal transduction histidine kinase internal region" evidence="2">
    <location>
        <begin position="157"/>
        <end position="236"/>
    </location>
</feature>
<dbReference type="InterPro" id="IPR050640">
    <property type="entry name" value="Bact_2-comp_sensor_kinase"/>
</dbReference>
<reference evidence="3" key="1">
    <citation type="submission" date="2021-03" db="EMBL/GenBank/DDBJ databases">
        <authorList>
            <person name="Lu T."/>
            <person name="Wang Q."/>
            <person name="Han X."/>
        </authorList>
    </citation>
    <scope>NUCLEOTIDE SEQUENCE</scope>
    <source>
        <strain evidence="3">WQ 2009</strain>
    </source>
</reference>
<dbReference type="InterPro" id="IPR010559">
    <property type="entry name" value="Sig_transdc_His_kin_internal"/>
</dbReference>
<dbReference type="Proteomes" id="UP000679691">
    <property type="component" value="Unassembled WGS sequence"/>
</dbReference>
<accession>A0A8T4HGG9</accession>
<feature type="transmembrane region" description="Helical" evidence="1">
    <location>
        <begin position="47"/>
        <end position="68"/>
    </location>
</feature>
<keyword evidence="4" id="KW-1185">Reference proteome</keyword>
<sequence>MVSKNIIHSKKKLIYLICCGIFLGYLCVQGLLFYWKIPLTNEALIDIGVSALCATLSCFVISNTLNFYLPKANNLWKVLGFSVILSFISLLILRLLVRGYATEAYMDFFDDGIPYRLLINFILLTWMAVIIIIWNVQEEAQENSLRKQESERLLREAELFNLRQQLQPHFLFNSLNSIIALIGTKPEEAQNMTFQLSDFLRGTLHKDEHSLIPLQDEIEQMKLYLSIEKVRFGHRLNSVITCEESLFKSTIPAMLIQPLVENAIKHGLYNITGEVLITIECQLLAGMLQIQITNPYDGEAANPKKGTGFGIRSVQRRLFLLFGRQDLLHTEQQQQQFICTLTIPQYD</sequence>
<keyword evidence="3" id="KW-0418">Kinase</keyword>
<name>A0A8T4HGG9_9SPHI</name>
<dbReference type="AlphaFoldDB" id="A0A8T4HGG9"/>
<dbReference type="GO" id="GO:0016020">
    <property type="term" value="C:membrane"/>
    <property type="evidence" value="ECO:0007669"/>
    <property type="project" value="InterPro"/>
</dbReference>
<evidence type="ECO:0000256" key="1">
    <source>
        <dbReference type="SAM" id="Phobius"/>
    </source>
</evidence>
<dbReference type="InterPro" id="IPR036890">
    <property type="entry name" value="HATPase_C_sf"/>
</dbReference>
<dbReference type="Pfam" id="PF06580">
    <property type="entry name" value="His_kinase"/>
    <property type="match status" value="1"/>
</dbReference>
<comment type="caution">
    <text evidence="3">The sequence shown here is derived from an EMBL/GenBank/DDBJ whole genome shotgun (WGS) entry which is preliminary data.</text>
</comment>
<dbReference type="PANTHER" id="PTHR34220">
    <property type="entry name" value="SENSOR HISTIDINE KINASE YPDA"/>
    <property type="match status" value="1"/>
</dbReference>
<dbReference type="RefSeq" id="WP_353547941.1">
    <property type="nucleotide sequence ID" value="NZ_JAGKSB010000018.1"/>
</dbReference>
<keyword evidence="1" id="KW-0812">Transmembrane</keyword>
<organism evidence="3 4">
    <name type="scientific">Rhinopithecimicrobium faecis</name>
    <dbReference type="NCBI Taxonomy" id="2820698"/>
    <lineage>
        <taxon>Bacteria</taxon>
        <taxon>Pseudomonadati</taxon>
        <taxon>Bacteroidota</taxon>
        <taxon>Sphingobacteriia</taxon>
        <taxon>Sphingobacteriales</taxon>
        <taxon>Sphingobacteriaceae</taxon>
        <taxon>Rhinopithecimicrobium</taxon>
    </lineage>
</organism>
<keyword evidence="1" id="KW-0472">Membrane</keyword>
<dbReference type="SUPFAM" id="SSF55874">
    <property type="entry name" value="ATPase domain of HSP90 chaperone/DNA topoisomerase II/histidine kinase"/>
    <property type="match status" value="1"/>
</dbReference>
<protein>
    <submittedName>
        <fullName evidence="3">Histidine kinase</fullName>
    </submittedName>
</protein>
<dbReference type="GO" id="GO:0000155">
    <property type="term" value="F:phosphorelay sensor kinase activity"/>
    <property type="evidence" value="ECO:0007669"/>
    <property type="project" value="InterPro"/>
</dbReference>
<gene>
    <name evidence="3" type="ORF">J5U18_12845</name>
</gene>
<keyword evidence="1" id="KW-1133">Transmembrane helix</keyword>
<feature type="transmembrane region" description="Helical" evidence="1">
    <location>
        <begin position="75"/>
        <end position="97"/>
    </location>
</feature>